<sequence length="548" mass="64110">MDPFIQHFNNIFMSSPIYETFEDCIEAIKHLTNILNTQYITQFAFVSFTQDQPKFQRNIYPGVEQLEYEMLNNFFKILTGNELQVGQSAQFYLQQTNYILQLLEHFRRRLMTNLDEPPVSLLQLAWTYQLRIQYEQLKAQSVQAKSLKDVTTELSHLYFNAQCDNFNVFIQNLELNLEHLHAALSTLISPDLSFVQQLNKLLLLRGYKQITLDILDSMVVGCEAEFEFAQLRRVCELCQSHFTVPGKFFQLSGFLVVHQFVHELNLQFPNLPVKQVMNLLVKEEIEHQILNTVSFTSKQKMFCFTIYMLSGIVFQFDEPEFYLNLTILLENLYRIINKIFKPELRTMKKRSGFCRGPEHETDFENEHANIKDFYPLIQKFSNNLKPFVRDTINSEITLKFEIYDGDLNKLLKSLGGFKKIYQTILWIWLCFKSIFRTQDVNYLFEGIQQLIINANDLNSYVQPFISHLDEQMIGLELEEGLEGVNQLLGLINRQLNLSILGGIIVDEIVGGILRNFENDEGDEPIVTLEENNNEQPQHTDGRVNFDDL</sequence>
<proteinExistence type="predicted"/>
<dbReference type="AlphaFoldDB" id="A0AA86RNX0"/>
<gene>
    <name evidence="1" type="ORF">HINF_LOCUS63024</name>
    <name evidence="2" type="ORF">HINF_LOCUS9406</name>
</gene>
<evidence type="ECO:0000313" key="2">
    <source>
        <dbReference type="EMBL" id="CAL5986436.1"/>
    </source>
</evidence>
<dbReference type="EMBL" id="CAXDID020000020">
    <property type="protein sequence ID" value="CAL5986436.1"/>
    <property type="molecule type" value="Genomic_DNA"/>
</dbReference>
<keyword evidence="3" id="KW-1185">Reference proteome</keyword>
<accession>A0AA86RNX0</accession>
<dbReference type="EMBL" id="CATOUU010001169">
    <property type="protein sequence ID" value="CAI9975379.1"/>
    <property type="molecule type" value="Genomic_DNA"/>
</dbReference>
<name>A0AA86RNX0_9EUKA</name>
<organism evidence="1">
    <name type="scientific">Hexamita inflata</name>
    <dbReference type="NCBI Taxonomy" id="28002"/>
    <lineage>
        <taxon>Eukaryota</taxon>
        <taxon>Metamonada</taxon>
        <taxon>Diplomonadida</taxon>
        <taxon>Hexamitidae</taxon>
        <taxon>Hexamitinae</taxon>
        <taxon>Hexamita</taxon>
    </lineage>
</organism>
<protein>
    <submittedName>
        <fullName evidence="1">Uncharacterized protein</fullName>
    </submittedName>
</protein>
<dbReference type="Proteomes" id="UP001642409">
    <property type="component" value="Unassembled WGS sequence"/>
</dbReference>
<comment type="caution">
    <text evidence="1">The sequence shown here is derived from an EMBL/GenBank/DDBJ whole genome shotgun (WGS) entry which is preliminary data.</text>
</comment>
<evidence type="ECO:0000313" key="1">
    <source>
        <dbReference type="EMBL" id="CAI9975379.1"/>
    </source>
</evidence>
<evidence type="ECO:0000313" key="3">
    <source>
        <dbReference type="Proteomes" id="UP001642409"/>
    </source>
</evidence>
<reference evidence="1" key="1">
    <citation type="submission" date="2023-06" db="EMBL/GenBank/DDBJ databases">
        <authorList>
            <person name="Kurt Z."/>
        </authorList>
    </citation>
    <scope>NUCLEOTIDE SEQUENCE</scope>
</reference>
<reference evidence="2 3" key="2">
    <citation type="submission" date="2024-07" db="EMBL/GenBank/DDBJ databases">
        <authorList>
            <person name="Akdeniz Z."/>
        </authorList>
    </citation>
    <scope>NUCLEOTIDE SEQUENCE [LARGE SCALE GENOMIC DNA]</scope>
</reference>